<protein>
    <submittedName>
        <fullName evidence="1">Uncharacterized protein</fullName>
    </submittedName>
</protein>
<evidence type="ECO:0000313" key="1">
    <source>
        <dbReference type="EMBL" id="APX13726.1"/>
    </source>
</evidence>
<dbReference type="EMBL" id="CP019312">
    <property type="protein sequence ID" value="APX13726.1"/>
    <property type="molecule type" value="Genomic_DNA"/>
</dbReference>
<proteinExistence type="predicted"/>
<dbReference type="KEGG" id="tom:BWR18_06015"/>
<dbReference type="AlphaFoldDB" id="A0A1P8N070"/>
<organism evidence="1 2">
    <name type="scientific">Tateyamaria omphalii</name>
    <dbReference type="NCBI Taxonomy" id="299262"/>
    <lineage>
        <taxon>Bacteria</taxon>
        <taxon>Pseudomonadati</taxon>
        <taxon>Pseudomonadota</taxon>
        <taxon>Alphaproteobacteria</taxon>
        <taxon>Rhodobacterales</taxon>
        <taxon>Roseobacteraceae</taxon>
        <taxon>Tateyamaria</taxon>
    </lineage>
</organism>
<keyword evidence="2" id="KW-1185">Reference proteome</keyword>
<gene>
    <name evidence="1" type="ORF">BWR18_06015</name>
</gene>
<name>A0A1P8N070_9RHOB</name>
<accession>A0A1P8N070</accession>
<reference evidence="1 2" key="1">
    <citation type="submission" date="2017-01" db="EMBL/GenBank/DDBJ databases">
        <title>Complete genome of Tateyamaria omphalii DOK1-4 isolated from seawater in Dokdo.</title>
        <authorList>
            <person name="Kim J.H."/>
            <person name="Chi W.-J."/>
        </authorList>
    </citation>
    <scope>NUCLEOTIDE SEQUENCE [LARGE SCALE GENOMIC DNA]</scope>
    <source>
        <strain evidence="1 2">DOK1-4</strain>
    </source>
</reference>
<sequence length="70" mass="6853">MPTLPSAEVASVTRSVSPSTSVSLARTLMVTPVLNGVVPASSVASGASLTGVTVTATSPTSVPPFPSEIV</sequence>
<dbReference type="Proteomes" id="UP000186336">
    <property type="component" value="Chromosome"/>
</dbReference>
<evidence type="ECO:0000313" key="2">
    <source>
        <dbReference type="Proteomes" id="UP000186336"/>
    </source>
</evidence>